<evidence type="ECO:0000256" key="1">
    <source>
        <dbReference type="ARBA" id="ARBA00000382"/>
    </source>
</evidence>
<dbReference type="Gene3D" id="3.20.20.80">
    <property type="entry name" value="Glycosidases"/>
    <property type="match status" value="2"/>
</dbReference>
<evidence type="ECO:0000259" key="21">
    <source>
        <dbReference type="Pfam" id="PF12483"/>
    </source>
</evidence>
<dbReference type="PANTHER" id="PTHR32227">
    <property type="entry name" value="GLUCAN ENDO-1,3-BETA-GLUCOSIDASE BG1-RELATED-RELATED"/>
    <property type="match status" value="1"/>
</dbReference>
<evidence type="ECO:0000256" key="9">
    <source>
        <dbReference type="ARBA" id="ARBA00022723"/>
    </source>
</evidence>
<evidence type="ECO:0000256" key="6">
    <source>
        <dbReference type="ARBA" id="ARBA00012780"/>
    </source>
</evidence>
<evidence type="ECO:0000256" key="8">
    <source>
        <dbReference type="ARBA" id="ARBA00022692"/>
    </source>
</evidence>
<dbReference type="SUPFAM" id="SSF51445">
    <property type="entry name" value="(Trans)glycosidases"/>
    <property type="match status" value="2"/>
</dbReference>
<dbReference type="GO" id="GO:0016020">
    <property type="term" value="C:membrane"/>
    <property type="evidence" value="ECO:0007669"/>
    <property type="project" value="UniProtKB-SubCell"/>
</dbReference>
<keyword evidence="16 20" id="KW-0326">Glycosidase</keyword>
<reference evidence="22 23" key="1">
    <citation type="submission" date="2019-09" db="EMBL/GenBank/DDBJ databases">
        <authorList>
            <person name="Ou C."/>
        </authorList>
    </citation>
    <scope>NUCLEOTIDE SEQUENCE [LARGE SCALE GENOMIC DNA]</scope>
    <source>
        <strain evidence="22">S2</strain>
        <tissue evidence="22">Leaf</tissue>
    </source>
</reference>
<evidence type="ECO:0000256" key="5">
    <source>
        <dbReference type="ARBA" id="ARBA00012483"/>
    </source>
</evidence>
<gene>
    <name evidence="22" type="ORF">D8674_042808</name>
</gene>
<feature type="domain" description="E3 Ubiquitin ligase MUL1-like" evidence="21">
    <location>
        <begin position="82"/>
        <end position="187"/>
    </location>
</feature>
<keyword evidence="13" id="KW-0862">Zinc</keyword>
<evidence type="ECO:0000256" key="18">
    <source>
        <dbReference type="ARBA" id="ARBA00033417"/>
    </source>
</evidence>
<keyword evidence="10" id="KW-0863">Zinc-finger</keyword>
<evidence type="ECO:0000256" key="13">
    <source>
        <dbReference type="ARBA" id="ARBA00022833"/>
    </source>
</evidence>
<dbReference type="GO" id="GO:0042973">
    <property type="term" value="F:glucan endo-1,3-beta-D-glucosidase activity"/>
    <property type="evidence" value="ECO:0007669"/>
    <property type="project" value="UniProtKB-EC"/>
</dbReference>
<dbReference type="Pfam" id="PF00332">
    <property type="entry name" value="Glyco_hydro_17"/>
    <property type="match status" value="2"/>
</dbReference>
<dbReference type="GO" id="GO:0016567">
    <property type="term" value="P:protein ubiquitination"/>
    <property type="evidence" value="ECO:0007669"/>
    <property type="project" value="InterPro"/>
</dbReference>
<evidence type="ECO:0000313" key="22">
    <source>
        <dbReference type="EMBL" id="KAB2623689.1"/>
    </source>
</evidence>
<evidence type="ECO:0000256" key="17">
    <source>
        <dbReference type="ARBA" id="ARBA00033335"/>
    </source>
</evidence>
<comment type="caution">
    <text evidence="22">The sequence shown here is derived from an EMBL/GenBank/DDBJ whole genome shotgun (WGS) entry which is preliminary data.</text>
</comment>
<organism evidence="22 23">
    <name type="scientific">Pyrus ussuriensis x Pyrus communis</name>
    <dbReference type="NCBI Taxonomy" id="2448454"/>
    <lineage>
        <taxon>Eukaryota</taxon>
        <taxon>Viridiplantae</taxon>
        <taxon>Streptophyta</taxon>
        <taxon>Embryophyta</taxon>
        <taxon>Tracheophyta</taxon>
        <taxon>Spermatophyta</taxon>
        <taxon>Magnoliopsida</taxon>
        <taxon>eudicotyledons</taxon>
        <taxon>Gunneridae</taxon>
        <taxon>Pentapetalae</taxon>
        <taxon>rosids</taxon>
        <taxon>fabids</taxon>
        <taxon>Rosales</taxon>
        <taxon>Rosaceae</taxon>
        <taxon>Amygdaloideae</taxon>
        <taxon>Maleae</taxon>
        <taxon>Pyrus</taxon>
    </lineage>
</organism>
<keyword evidence="23" id="KW-1185">Reference proteome</keyword>
<evidence type="ECO:0000256" key="16">
    <source>
        <dbReference type="ARBA" id="ARBA00023295"/>
    </source>
</evidence>
<evidence type="ECO:0000256" key="12">
    <source>
        <dbReference type="ARBA" id="ARBA00022801"/>
    </source>
</evidence>
<keyword evidence="15" id="KW-0472">Membrane</keyword>
<accession>A0A5N5H6T2</accession>
<keyword evidence="11" id="KW-0833">Ubl conjugation pathway</keyword>
<dbReference type="GO" id="GO:0061630">
    <property type="term" value="F:ubiquitin protein ligase activity"/>
    <property type="evidence" value="ECO:0007669"/>
    <property type="project" value="UniProtKB-EC"/>
</dbReference>
<comment type="subcellular location">
    <subcellularLocation>
        <location evidence="3">Membrane</location>
        <topology evidence="3">Multi-pass membrane protein</topology>
    </subcellularLocation>
</comment>
<name>A0A5N5H6T2_9ROSA</name>
<protein>
    <recommendedName>
        <fullName evidence="17">(1-&gt;3)-beta-glucan endohydrolase</fullName>
        <ecNumber evidence="5">2.3.2.27</ecNumber>
        <ecNumber evidence="6">3.2.1.39</ecNumber>
    </recommendedName>
    <alternativeName>
        <fullName evidence="18">Beta-1,3-endoglucanase</fullName>
    </alternativeName>
</protein>
<keyword evidence="7" id="KW-0808">Transferase</keyword>
<evidence type="ECO:0000256" key="10">
    <source>
        <dbReference type="ARBA" id="ARBA00022771"/>
    </source>
</evidence>
<dbReference type="EC" id="2.3.2.27" evidence="5"/>
<dbReference type="GO" id="GO:0008270">
    <property type="term" value="F:zinc ion binding"/>
    <property type="evidence" value="ECO:0007669"/>
    <property type="project" value="UniProtKB-KW"/>
</dbReference>
<dbReference type="EC" id="3.2.1.39" evidence="6"/>
<keyword evidence="12 20" id="KW-0378">Hydrolase</keyword>
<sequence length="1080" mass="119529">MPRGQILNSLVSGLALSFKSHLVGFALAYAAVLTLHKFSSYSSALRKIRKAPSVKVSGLRSNPALDQSDQSDAKLIVVRGIVEAKSAFDRKWNSFKSGVLVQNTLHFQRTESVGVLDDVKILPLGKEISAVGLYSFKNGVPVIRPCKDLPYFLSEMSKDQMVVDLILRTKILFWSGIVLGSISIGVLGHSVARNWNRWKVLICKYLFPQQGQRQQSVPANVRPESNAETEAEVRVDGADDVPMHQLCVVCHTSRTQCTKKLQIVYHYVVELRSTCGMEQRSFLNQGDLHLDNQVLDGDFNLTTRRVSGNVVVPVDPETKMVCFKREPGGANAEVRTRSLIDLKVYKRSYWTPNQHPGSHSLYSMLSSEPSNKCTSFEPREDRHSIGYQKAMAVLQWIALILSFLAAIQGVVDGYSVDIGVNYGLLGDDLPKPREVVNLFKAYGIGKVRLFNPDPDVLWALRGQNIDVMVGVPNENLKALAESQGAVNNWFDNNIEPYLNDVNIYFITVGNEVIPGPLGNYVWQVMQYLQNILDERSYRGIKISTVIPGTALKTSFPPSKGAFNGQSSGVMTSICGFLLFRGSPLMINVYPYFAYASNPTKAPLQYALFNSSTPVHDGNLSYYSLFDATVDAFISAMERVGGAGVEVGVSESGWPSAGNGIFTSPELAGTYNRNFMKRVTSLKGTPKRPGHYIEGFIFALFNENQKPAGVEQNFGLFYPTMKPVYTVLYYKALSDQKVMAVLQWIAFIVSFLAIIYNHNIEIVEAKMTLDIGVNYGTLGDNLPSHEDVVQLFKDNHINKMRLFNPNPEVLKALMGQGISIVLGIPNEDLASLSESQEAVDQWFAVNVQPYIDDIEFNYIAVGNEVIPGELGSFVWQVMQYLQHTIDEYHYQSLKVTTVLPATALGVSYPPSAGQFSGEAAGIMASICPFLNYQGSPLMINVYPYFAYAAKASDIPLDYAQFTATKPGLQDGNLSYYNLFDATVDAFFSAIEKSGGPDVAVVVSESGWPSAGNGDFTDTELAGTYVRNFVRHITSNVGTPKRPGAYIEGFVFAMFNENQKPSEEEQNFGIFYPNKKPVYPVF</sequence>
<dbReference type="OrthoDB" id="941679at2759"/>
<comment type="catalytic activity">
    <reaction evidence="1">
        <text>Hydrolysis of (1-&gt;3)-beta-D-glucosidic linkages in (1-&gt;3)-beta-D-glucans.</text>
        <dbReference type="EC" id="3.2.1.39"/>
    </reaction>
</comment>
<proteinExistence type="inferred from homology"/>
<evidence type="ECO:0000256" key="19">
    <source>
        <dbReference type="RuleBase" id="RU004335"/>
    </source>
</evidence>
<dbReference type="Proteomes" id="UP000327157">
    <property type="component" value="Unassembled WGS sequence"/>
</dbReference>
<dbReference type="InterPro" id="IPR017853">
    <property type="entry name" value="GH"/>
</dbReference>
<evidence type="ECO:0000256" key="14">
    <source>
        <dbReference type="ARBA" id="ARBA00022989"/>
    </source>
</evidence>
<dbReference type="GO" id="GO:0005975">
    <property type="term" value="P:carbohydrate metabolic process"/>
    <property type="evidence" value="ECO:0007669"/>
    <property type="project" value="InterPro"/>
</dbReference>
<dbReference type="Pfam" id="PF12483">
    <property type="entry name" value="GIDE"/>
    <property type="match status" value="1"/>
</dbReference>
<evidence type="ECO:0000256" key="4">
    <source>
        <dbReference type="ARBA" id="ARBA00008773"/>
    </source>
</evidence>
<dbReference type="InterPro" id="IPR000490">
    <property type="entry name" value="Glyco_hydro_17"/>
</dbReference>
<evidence type="ECO:0000256" key="3">
    <source>
        <dbReference type="ARBA" id="ARBA00004141"/>
    </source>
</evidence>
<dbReference type="FunFam" id="3.20.20.80:FF:000010">
    <property type="entry name" value="glucan endo-1,3-beta-glucosidase, basic"/>
    <property type="match status" value="2"/>
</dbReference>
<dbReference type="InterPro" id="IPR022170">
    <property type="entry name" value="MUL1-like"/>
</dbReference>
<dbReference type="EMBL" id="SMOL01000200">
    <property type="protein sequence ID" value="KAB2623689.1"/>
    <property type="molecule type" value="Genomic_DNA"/>
</dbReference>
<evidence type="ECO:0000313" key="23">
    <source>
        <dbReference type="Proteomes" id="UP000327157"/>
    </source>
</evidence>
<keyword evidence="9" id="KW-0479">Metal-binding</keyword>
<evidence type="ECO:0000256" key="15">
    <source>
        <dbReference type="ARBA" id="ARBA00023136"/>
    </source>
</evidence>
<evidence type="ECO:0000256" key="20">
    <source>
        <dbReference type="RuleBase" id="RU004336"/>
    </source>
</evidence>
<reference evidence="22 23" key="2">
    <citation type="submission" date="2019-11" db="EMBL/GenBank/DDBJ databases">
        <title>A de novo genome assembly of a pear dwarfing rootstock.</title>
        <authorList>
            <person name="Wang F."/>
            <person name="Wang J."/>
            <person name="Li S."/>
            <person name="Zhang Y."/>
            <person name="Fang M."/>
            <person name="Ma L."/>
            <person name="Zhao Y."/>
            <person name="Jiang S."/>
        </authorList>
    </citation>
    <scope>NUCLEOTIDE SEQUENCE [LARGE SCALE GENOMIC DNA]</scope>
    <source>
        <strain evidence="22">S2</strain>
        <tissue evidence="22">Leaf</tissue>
    </source>
</reference>
<dbReference type="InterPro" id="IPR044965">
    <property type="entry name" value="Glyco_hydro_17_plant"/>
</dbReference>
<evidence type="ECO:0000256" key="7">
    <source>
        <dbReference type="ARBA" id="ARBA00022679"/>
    </source>
</evidence>
<evidence type="ECO:0000256" key="2">
    <source>
        <dbReference type="ARBA" id="ARBA00000900"/>
    </source>
</evidence>
<dbReference type="PROSITE" id="PS00587">
    <property type="entry name" value="GLYCOSYL_HYDROL_F17"/>
    <property type="match status" value="1"/>
</dbReference>
<comment type="similarity">
    <text evidence="4 19">Belongs to the glycosyl hydrolase 17 family.</text>
</comment>
<keyword evidence="14" id="KW-1133">Transmembrane helix</keyword>
<comment type="catalytic activity">
    <reaction evidence="2">
        <text>S-ubiquitinyl-[E2 ubiquitin-conjugating enzyme]-L-cysteine + [acceptor protein]-L-lysine = [E2 ubiquitin-conjugating enzyme]-L-cysteine + N(6)-ubiquitinyl-[acceptor protein]-L-lysine.</text>
        <dbReference type="EC" id="2.3.2.27"/>
    </reaction>
</comment>
<evidence type="ECO:0000256" key="11">
    <source>
        <dbReference type="ARBA" id="ARBA00022786"/>
    </source>
</evidence>
<keyword evidence="8" id="KW-0812">Transmembrane</keyword>
<dbReference type="AlphaFoldDB" id="A0A5N5H6T2"/>